<dbReference type="EMBL" id="ML976995">
    <property type="protein sequence ID" value="KAF1955173.1"/>
    <property type="molecule type" value="Genomic_DNA"/>
</dbReference>
<keyword evidence="3" id="KW-1185">Reference proteome</keyword>
<sequence>MGTPSDYLPGPVSDDAINQLLLSIGLPKATEIVAPKVTAQYHSIHLIVVPKNPRTVHTRLVLRVSGKHLPTIKTENEMAVMTWIKRNTSVPVPDIVAYDSSDANKLGHEYSLLSLVSGTTLSDIYASLTETQMLLILGQLADYLSQLHEQRWNAIGGLRMDKNGAIVVDRIVDETFWQAPDVDKLWPGETVDSVNLGGPYPTYIDLISAQIKTYIHLIQAHKSLAPMQDAVPRLEAFVQALPAHAEELNRVQLRLAHKDLHFANILYDVESDRVTSILDWEFSGVVPFTKWNPRRSFLWNGKEGEDSVPEKSRLLDIFQGICKKRNLTILEDAEYASPL</sequence>
<protein>
    <submittedName>
        <fullName evidence="2">Kinase-like protein</fullName>
    </submittedName>
</protein>
<evidence type="ECO:0000259" key="1">
    <source>
        <dbReference type="Pfam" id="PF01636"/>
    </source>
</evidence>
<dbReference type="InterPro" id="IPR002575">
    <property type="entry name" value="Aminoglycoside_PTrfase"/>
</dbReference>
<name>A0A6A5TQH5_9PLEO</name>
<dbReference type="GO" id="GO:0016301">
    <property type="term" value="F:kinase activity"/>
    <property type="evidence" value="ECO:0007669"/>
    <property type="project" value="UniProtKB-KW"/>
</dbReference>
<dbReference type="PANTHER" id="PTHR21310">
    <property type="entry name" value="AMINOGLYCOSIDE PHOSPHOTRANSFERASE-RELATED-RELATED"/>
    <property type="match status" value="1"/>
</dbReference>
<dbReference type="Gene3D" id="3.90.1200.10">
    <property type="match status" value="1"/>
</dbReference>
<dbReference type="InterPro" id="IPR051678">
    <property type="entry name" value="AGP_Transferase"/>
</dbReference>
<dbReference type="OrthoDB" id="2906425at2759"/>
<keyword evidence="2" id="KW-0418">Kinase</keyword>
<keyword evidence="2" id="KW-0808">Transferase</keyword>
<organism evidence="2 3">
    <name type="scientific">Byssothecium circinans</name>
    <dbReference type="NCBI Taxonomy" id="147558"/>
    <lineage>
        <taxon>Eukaryota</taxon>
        <taxon>Fungi</taxon>
        <taxon>Dikarya</taxon>
        <taxon>Ascomycota</taxon>
        <taxon>Pezizomycotina</taxon>
        <taxon>Dothideomycetes</taxon>
        <taxon>Pleosporomycetidae</taxon>
        <taxon>Pleosporales</taxon>
        <taxon>Massarineae</taxon>
        <taxon>Massarinaceae</taxon>
        <taxon>Byssothecium</taxon>
    </lineage>
</organism>
<dbReference type="Proteomes" id="UP000800035">
    <property type="component" value="Unassembled WGS sequence"/>
</dbReference>
<dbReference type="Pfam" id="PF01636">
    <property type="entry name" value="APH"/>
    <property type="match status" value="1"/>
</dbReference>
<accession>A0A6A5TQH5</accession>
<feature type="domain" description="Aminoglycoside phosphotransferase" evidence="1">
    <location>
        <begin position="57"/>
        <end position="287"/>
    </location>
</feature>
<dbReference type="AlphaFoldDB" id="A0A6A5TQH5"/>
<gene>
    <name evidence="2" type="ORF">CC80DRAFT_493115</name>
</gene>
<dbReference type="InterPro" id="IPR011009">
    <property type="entry name" value="Kinase-like_dom_sf"/>
</dbReference>
<reference evidence="2" key="1">
    <citation type="journal article" date="2020" name="Stud. Mycol.">
        <title>101 Dothideomycetes genomes: a test case for predicting lifestyles and emergence of pathogens.</title>
        <authorList>
            <person name="Haridas S."/>
            <person name="Albert R."/>
            <person name="Binder M."/>
            <person name="Bloem J."/>
            <person name="Labutti K."/>
            <person name="Salamov A."/>
            <person name="Andreopoulos B."/>
            <person name="Baker S."/>
            <person name="Barry K."/>
            <person name="Bills G."/>
            <person name="Bluhm B."/>
            <person name="Cannon C."/>
            <person name="Castanera R."/>
            <person name="Culley D."/>
            <person name="Daum C."/>
            <person name="Ezra D."/>
            <person name="Gonzalez J."/>
            <person name="Henrissat B."/>
            <person name="Kuo A."/>
            <person name="Liang C."/>
            <person name="Lipzen A."/>
            <person name="Lutzoni F."/>
            <person name="Magnuson J."/>
            <person name="Mondo S."/>
            <person name="Nolan M."/>
            <person name="Ohm R."/>
            <person name="Pangilinan J."/>
            <person name="Park H.-J."/>
            <person name="Ramirez L."/>
            <person name="Alfaro M."/>
            <person name="Sun H."/>
            <person name="Tritt A."/>
            <person name="Yoshinaga Y."/>
            <person name="Zwiers L.-H."/>
            <person name="Turgeon B."/>
            <person name="Goodwin S."/>
            <person name="Spatafora J."/>
            <person name="Crous P."/>
            <person name="Grigoriev I."/>
        </authorList>
    </citation>
    <scope>NUCLEOTIDE SEQUENCE</scope>
    <source>
        <strain evidence="2">CBS 675.92</strain>
    </source>
</reference>
<proteinExistence type="predicted"/>
<dbReference type="SUPFAM" id="SSF56112">
    <property type="entry name" value="Protein kinase-like (PK-like)"/>
    <property type="match status" value="1"/>
</dbReference>
<evidence type="ECO:0000313" key="2">
    <source>
        <dbReference type="EMBL" id="KAF1955173.1"/>
    </source>
</evidence>
<evidence type="ECO:0000313" key="3">
    <source>
        <dbReference type="Proteomes" id="UP000800035"/>
    </source>
</evidence>
<dbReference type="PANTHER" id="PTHR21310:SF13">
    <property type="entry name" value="AMINOGLYCOSIDE PHOSPHOTRANSFERASE DOMAIN-CONTAINING PROTEIN"/>
    <property type="match status" value="1"/>
</dbReference>